<protein>
    <submittedName>
        <fullName evidence="11">Succinate dehydrogenase</fullName>
    </submittedName>
</protein>
<feature type="transmembrane region" description="Helical" evidence="10">
    <location>
        <begin position="21"/>
        <end position="48"/>
    </location>
</feature>
<feature type="transmembrane region" description="Helical" evidence="10">
    <location>
        <begin position="103"/>
        <end position="124"/>
    </location>
</feature>
<dbReference type="InterPro" id="IPR000701">
    <property type="entry name" value="SuccDH_FuR_B_TM-su"/>
</dbReference>
<keyword evidence="5 10" id="KW-0812">Transmembrane</keyword>
<reference evidence="11" key="1">
    <citation type="submission" date="2020-01" db="EMBL/GenBank/DDBJ databases">
        <authorList>
            <person name="Rat A."/>
        </authorList>
    </citation>
    <scope>NUCLEOTIDE SEQUENCE</scope>
    <source>
        <strain evidence="11">LMG 31228</strain>
    </source>
</reference>
<sequence>MSGGTAGAERRRRAAARGQTHLWAVQRVTAMLLGIAVVVHLATILFAVRGGLTAAEILGRTRGNGAWLAFYTVFALAAGLHGAIGLRNIAAETIGLRGRGADLAWLAIGLVTAGFGIRAAYGLFA</sequence>
<organism evidence="11 12">
    <name type="scientific">Neoroseomonas eburnea</name>
    <dbReference type="NCBI Taxonomy" id="1346889"/>
    <lineage>
        <taxon>Bacteria</taxon>
        <taxon>Pseudomonadati</taxon>
        <taxon>Pseudomonadota</taxon>
        <taxon>Alphaproteobacteria</taxon>
        <taxon>Acetobacterales</taxon>
        <taxon>Acetobacteraceae</taxon>
        <taxon>Neoroseomonas</taxon>
    </lineage>
</organism>
<evidence type="ECO:0000256" key="9">
    <source>
        <dbReference type="ARBA" id="ARBA00023136"/>
    </source>
</evidence>
<proteinExistence type="predicted"/>
<evidence type="ECO:0000313" key="11">
    <source>
        <dbReference type="EMBL" id="MBR0680684.1"/>
    </source>
</evidence>
<dbReference type="Gene3D" id="1.20.1300.10">
    <property type="entry name" value="Fumarate reductase/succinate dehydrogenase, transmembrane subunit"/>
    <property type="match status" value="1"/>
</dbReference>
<keyword evidence="7 10" id="KW-1133">Transmembrane helix</keyword>
<accession>A0A9X9XAE8</accession>
<gene>
    <name evidence="11" type="ORF">GXW74_09305</name>
</gene>
<name>A0A9X9XAE8_9PROT</name>
<dbReference type="Proteomes" id="UP001138709">
    <property type="component" value="Unassembled WGS sequence"/>
</dbReference>
<dbReference type="InterPro" id="IPR034804">
    <property type="entry name" value="SQR/QFR_C/D"/>
</dbReference>
<comment type="cofactor">
    <cofactor evidence="1">
        <name>heme</name>
        <dbReference type="ChEBI" id="CHEBI:30413"/>
    </cofactor>
</comment>
<keyword evidence="8" id="KW-0408">Iron</keyword>
<dbReference type="EMBL" id="JAAEDL010000007">
    <property type="protein sequence ID" value="MBR0680684.1"/>
    <property type="molecule type" value="Genomic_DNA"/>
</dbReference>
<evidence type="ECO:0000256" key="8">
    <source>
        <dbReference type="ARBA" id="ARBA00023004"/>
    </source>
</evidence>
<keyword evidence="6" id="KW-0479">Metal-binding</keyword>
<reference evidence="11" key="2">
    <citation type="journal article" date="2021" name="Syst. Appl. Microbiol.">
        <title>Roseomonas hellenica sp. nov., isolated from roots of wild-growing Alkanna tinctoria.</title>
        <authorList>
            <person name="Rat A."/>
            <person name="Naranjo H.D."/>
            <person name="Lebbe L."/>
            <person name="Cnockaert M."/>
            <person name="Krigas N."/>
            <person name="Grigoriadou K."/>
            <person name="Maloupa E."/>
            <person name="Willems A."/>
        </authorList>
    </citation>
    <scope>NUCLEOTIDE SEQUENCE</scope>
    <source>
        <strain evidence="11">LMG 31228</strain>
    </source>
</reference>
<keyword evidence="4" id="KW-0349">Heme</keyword>
<keyword evidence="12" id="KW-1185">Reference proteome</keyword>
<evidence type="ECO:0000256" key="6">
    <source>
        <dbReference type="ARBA" id="ARBA00022723"/>
    </source>
</evidence>
<evidence type="ECO:0000256" key="7">
    <source>
        <dbReference type="ARBA" id="ARBA00022989"/>
    </source>
</evidence>
<dbReference type="GO" id="GO:0046872">
    <property type="term" value="F:metal ion binding"/>
    <property type="evidence" value="ECO:0007669"/>
    <property type="project" value="UniProtKB-KW"/>
</dbReference>
<evidence type="ECO:0000256" key="3">
    <source>
        <dbReference type="ARBA" id="ARBA00004370"/>
    </source>
</evidence>
<dbReference type="RefSeq" id="WP_211846212.1">
    <property type="nucleotide sequence ID" value="NZ_JAAEDL010000007.1"/>
</dbReference>
<comment type="subcellular location">
    <subcellularLocation>
        <location evidence="3">Membrane</location>
    </subcellularLocation>
</comment>
<evidence type="ECO:0000256" key="4">
    <source>
        <dbReference type="ARBA" id="ARBA00022617"/>
    </source>
</evidence>
<dbReference type="AlphaFoldDB" id="A0A9X9XAE8"/>
<dbReference type="GO" id="GO:0016020">
    <property type="term" value="C:membrane"/>
    <property type="evidence" value="ECO:0007669"/>
    <property type="project" value="UniProtKB-SubCell"/>
</dbReference>
<evidence type="ECO:0000313" key="12">
    <source>
        <dbReference type="Proteomes" id="UP001138709"/>
    </source>
</evidence>
<feature type="transmembrane region" description="Helical" evidence="10">
    <location>
        <begin position="68"/>
        <end position="91"/>
    </location>
</feature>
<dbReference type="Pfam" id="PF01127">
    <property type="entry name" value="Sdh_cyt"/>
    <property type="match status" value="1"/>
</dbReference>
<evidence type="ECO:0000256" key="1">
    <source>
        <dbReference type="ARBA" id="ARBA00001971"/>
    </source>
</evidence>
<comment type="caution">
    <text evidence="11">The sequence shown here is derived from an EMBL/GenBank/DDBJ whole genome shotgun (WGS) entry which is preliminary data.</text>
</comment>
<comment type="function">
    <text evidence="2">Membrane-anchoring subunit of succinate dehydrogenase (SDH).</text>
</comment>
<dbReference type="SUPFAM" id="SSF81343">
    <property type="entry name" value="Fumarate reductase respiratory complex transmembrane subunits"/>
    <property type="match status" value="1"/>
</dbReference>
<evidence type="ECO:0000256" key="2">
    <source>
        <dbReference type="ARBA" id="ARBA00004050"/>
    </source>
</evidence>
<evidence type="ECO:0000256" key="10">
    <source>
        <dbReference type="SAM" id="Phobius"/>
    </source>
</evidence>
<evidence type="ECO:0000256" key="5">
    <source>
        <dbReference type="ARBA" id="ARBA00022692"/>
    </source>
</evidence>
<keyword evidence="9 10" id="KW-0472">Membrane</keyword>